<evidence type="ECO:0000256" key="3">
    <source>
        <dbReference type="ARBA" id="ARBA00048964"/>
    </source>
</evidence>
<keyword evidence="4" id="KW-0012">Acyltransferase</keyword>
<reference evidence="7" key="1">
    <citation type="submission" date="2025-08" db="UniProtKB">
        <authorList>
            <consortium name="Ensembl"/>
        </authorList>
    </citation>
    <scope>IDENTIFICATION</scope>
</reference>
<evidence type="ECO:0000256" key="5">
    <source>
        <dbReference type="SAM" id="MobiDB-lite"/>
    </source>
</evidence>
<comment type="pathway">
    <text evidence="1 4">Nucleotide-sugar biosynthesis; UDP-N-acetyl-alpha-D-glucosamine biosynthesis; N-acetyl-alpha-D-glucosamine 1-phosphate from alpha-D-glucosamine 6-phosphate (route I): step 1/2.</text>
</comment>
<dbReference type="Proteomes" id="UP000694402">
    <property type="component" value="Unassembled WGS sequence"/>
</dbReference>
<dbReference type="UniPathway" id="UPA00113">
    <property type="reaction ID" value="UER00529"/>
</dbReference>
<reference evidence="7" key="2">
    <citation type="submission" date="2025-09" db="UniProtKB">
        <authorList>
            <consortium name="Ensembl"/>
        </authorList>
    </citation>
    <scope>IDENTIFICATION</scope>
</reference>
<dbReference type="PANTHER" id="PTHR13355:SF11">
    <property type="entry name" value="GLUCOSAMINE 6-PHOSPHATE N-ACETYLTRANSFERASE"/>
    <property type="match status" value="1"/>
</dbReference>
<evidence type="ECO:0000313" key="7">
    <source>
        <dbReference type="Ensembl" id="ENSOTSP00005039011.2"/>
    </source>
</evidence>
<feature type="region of interest" description="Disordered" evidence="5">
    <location>
        <begin position="20"/>
        <end position="50"/>
    </location>
</feature>
<feature type="compositionally biased region" description="Polar residues" evidence="5">
    <location>
        <begin position="38"/>
        <end position="50"/>
    </location>
</feature>
<dbReference type="Pfam" id="PF00583">
    <property type="entry name" value="Acetyltransf_1"/>
    <property type="match status" value="1"/>
</dbReference>
<name>A0A8C8FRB4_ONCTS</name>
<dbReference type="AlphaFoldDB" id="A0A8C8FRB4"/>
<evidence type="ECO:0000259" key="6">
    <source>
        <dbReference type="PROSITE" id="PS51186"/>
    </source>
</evidence>
<dbReference type="Gene3D" id="3.40.630.30">
    <property type="match status" value="1"/>
</dbReference>
<evidence type="ECO:0000256" key="4">
    <source>
        <dbReference type="RuleBase" id="RU365086"/>
    </source>
</evidence>
<comment type="similarity">
    <text evidence="2 4">Belongs to the acetyltransferase family. GNA1 subfamily.</text>
</comment>
<evidence type="ECO:0000313" key="8">
    <source>
        <dbReference type="Proteomes" id="UP000694402"/>
    </source>
</evidence>
<dbReference type="InterPro" id="IPR039143">
    <property type="entry name" value="GNPNAT1-like"/>
</dbReference>
<dbReference type="Ensembl" id="ENSOTST00005042439.2">
    <property type="protein sequence ID" value="ENSOTSP00005039011.2"/>
    <property type="gene ID" value="ENSOTSG00005018493.2"/>
</dbReference>
<protein>
    <recommendedName>
        <fullName evidence="4">Glucosamine 6-phosphate N-acetyltransferase</fullName>
        <ecNumber evidence="4">2.3.1.4</ecNumber>
    </recommendedName>
</protein>
<dbReference type="InterPro" id="IPR000182">
    <property type="entry name" value="GNAT_dom"/>
</dbReference>
<dbReference type="InterPro" id="IPR016181">
    <property type="entry name" value="Acyl_CoA_acyltransferase"/>
</dbReference>
<feature type="compositionally biased region" description="Pro residues" evidence="5">
    <location>
        <begin position="22"/>
        <end position="31"/>
    </location>
</feature>
<evidence type="ECO:0000256" key="1">
    <source>
        <dbReference type="ARBA" id="ARBA00004832"/>
    </source>
</evidence>
<dbReference type="PROSITE" id="PS51186">
    <property type="entry name" value="GNAT"/>
    <property type="match status" value="1"/>
</dbReference>
<dbReference type="GeneTree" id="ENSGT00390000008666"/>
<keyword evidence="8" id="KW-1185">Reference proteome</keyword>
<dbReference type="SUPFAM" id="SSF55729">
    <property type="entry name" value="Acyl-CoA N-acyltransferases (Nat)"/>
    <property type="match status" value="1"/>
</dbReference>
<keyword evidence="4" id="KW-0808">Transferase</keyword>
<dbReference type="GO" id="GO:0004343">
    <property type="term" value="F:glucosamine 6-phosphate N-acetyltransferase activity"/>
    <property type="evidence" value="ECO:0007669"/>
    <property type="project" value="UniProtKB-UniRule"/>
</dbReference>
<dbReference type="PANTHER" id="PTHR13355">
    <property type="entry name" value="GLUCOSAMINE 6-PHOSPHATE N-ACETYLTRANSFERASE"/>
    <property type="match status" value="1"/>
</dbReference>
<comment type="catalytic activity">
    <reaction evidence="3 4">
        <text>D-glucosamine 6-phosphate + acetyl-CoA = N-acetyl-D-glucosamine 6-phosphate + CoA + H(+)</text>
        <dbReference type="Rhea" id="RHEA:10292"/>
        <dbReference type="ChEBI" id="CHEBI:15378"/>
        <dbReference type="ChEBI" id="CHEBI:57287"/>
        <dbReference type="ChEBI" id="CHEBI:57288"/>
        <dbReference type="ChEBI" id="CHEBI:57513"/>
        <dbReference type="ChEBI" id="CHEBI:58725"/>
        <dbReference type="EC" id="2.3.1.4"/>
    </reaction>
</comment>
<feature type="domain" description="N-acetyltransferase" evidence="6">
    <location>
        <begin position="49"/>
        <end position="188"/>
    </location>
</feature>
<evidence type="ECO:0000256" key="2">
    <source>
        <dbReference type="ARBA" id="ARBA00006048"/>
    </source>
</evidence>
<gene>
    <name evidence="7" type="primary">GNPNAT1</name>
</gene>
<sequence length="188" mass="20977">MRRHYSSQLCSRSWTGVARPCPSLPQSPPPSLGKVWSSGPSAQLTSTGDSTRCYPNSQLQGMLRQSSLLVSSNQSLENFEHMKKTGDYYVIVVEDTNLGQIVATATLITEHKFIHSCAKRGRVEEVVVSDVCRGKQLGKLLVSTLTLLSKKLDCYKITLECAPKNVAFYTKFSYSASDETYMQCRFFD</sequence>
<accession>A0A8C8FRB4</accession>
<proteinExistence type="inferred from homology"/>
<dbReference type="GO" id="GO:0006048">
    <property type="term" value="P:UDP-N-acetylglucosamine biosynthetic process"/>
    <property type="evidence" value="ECO:0007669"/>
    <property type="project" value="UniProtKB-UniRule"/>
</dbReference>
<dbReference type="EC" id="2.3.1.4" evidence="4"/>
<comment type="subunit">
    <text evidence="4">Homodimer.</text>
</comment>
<organism evidence="7 8">
    <name type="scientific">Oncorhynchus tshawytscha</name>
    <name type="common">Chinook salmon</name>
    <name type="synonym">Salmo tshawytscha</name>
    <dbReference type="NCBI Taxonomy" id="74940"/>
    <lineage>
        <taxon>Eukaryota</taxon>
        <taxon>Metazoa</taxon>
        <taxon>Chordata</taxon>
        <taxon>Craniata</taxon>
        <taxon>Vertebrata</taxon>
        <taxon>Euteleostomi</taxon>
        <taxon>Actinopterygii</taxon>
        <taxon>Neopterygii</taxon>
        <taxon>Teleostei</taxon>
        <taxon>Protacanthopterygii</taxon>
        <taxon>Salmoniformes</taxon>
        <taxon>Salmonidae</taxon>
        <taxon>Salmoninae</taxon>
        <taxon>Oncorhynchus</taxon>
    </lineage>
</organism>